<feature type="signal peptide" evidence="10">
    <location>
        <begin position="1"/>
        <end position="19"/>
    </location>
</feature>
<dbReference type="InterPro" id="IPR021149">
    <property type="entry name" value="OligosaccharylTrfase_OST3/OST6"/>
</dbReference>
<evidence type="ECO:0000256" key="7">
    <source>
        <dbReference type="ARBA" id="ARBA00022989"/>
    </source>
</evidence>
<sequence>MRWSSLLTSLTLLAAGASAAKQSATDRFDEFHAKSLKASPFKLDDASYKKLTAAPRDYTVGVLLTAMDARFGCQLCREFQPEWDLLGRTWTKGDKPGESRMLFGTLDFSDGRETFMSLGLQTAPVLLLFQPTSGPHAVSNAEPLRYDFTNGPQIAEQVHAWIARHLPERPHPPIKRPINWMRWIVSLTIISGGSTFAVVAWPYIQPIAQNRNLWAFATVIGILVFTSGHMFNQIRKVPYVAGDGRGGISYFAGGFQNQYGLESQIVGAMYGVLALASIALIMKVPRIADPKSQQVAVIVWGGILFVMYSFLLSIFRIKNGGYPFSLPPFM</sequence>
<keyword evidence="6" id="KW-0256">Endoplasmic reticulum</keyword>
<dbReference type="OrthoDB" id="67566at2759"/>
<name>R8BQU9_PHAM7</name>
<evidence type="ECO:0000256" key="8">
    <source>
        <dbReference type="ARBA" id="ARBA00023136"/>
    </source>
</evidence>
<dbReference type="Pfam" id="PF04756">
    <property type="entry name" value="OST3_OST6"/>
    <property type="match status" value="1"/>
</dbReference>
<feature type="transmembrane region" description="Helical" evidence="9">
    <location>
        <begin position="296"/>
        <end position="317"/>
    </location>
</feature>
<keyword evidence="7 9" id="KW-1133">Transmembrane helix</keyword>
<evidence type="ECO:0000313" key="12">
    <source>
        <dbReference type="Proteomes" id="UP000014074"/>
    </source>
</evidence>
<dbReference type="HOGENOM" id="CLU_052855_1_1_1"/>
<dbReference type="PANTHER" id="PTHR12692:SF0">
    <property type="entry name" value="GH11935P"/>
    <property type="match status" value="1"/>
</dbReference>
<dbReference type="AlphaFoldDB" id="R8BQU9"/>
<keyword evidence="4 9" id="KW-0812">Transmembrane</keyword>
<accession>R8BQU9</accession>
<comment type="function">
    <text evidence="1">Subunit of the oligosaccharyl transferase (OST) complex that catalyzes the initial transfer of a defined glycan (Glc(3)Man(9)GlcNAc(2) in eukaryotes) from the lipid carrier dolichol-pyrophosphate to an asparagine residue within an Asn-X-Ser/Thr consensus motif in nascent polypeptide chains, the first step in protein N-glycosylation. N-glycosylation occurs cotranslationally and the complex associates with the Sec61 complex at the channel-forming translocon complex that mediates protein translocation across the endoplasmic reticulum (ER). All subunits are required for a maximal enzyme activity.</text>
</comment>
<evidence type="ECO:0000256" key="1">
    <source>
        <dbReference type="ARBA" id="ARBA00002791"/>
    </source>
</evidence>
<gene>
    <name evidence="11" type="ORF">UCRPA7_2770</name>
</gene>
<dbReference type="GO" id="GO:0018279">
    <property type="term" value="P:protein N-linked glycosylation via asparagine"/>
    <property type="evidence" value="ECO:0007669"/>
    <property type="project" value="TreeGrafter"/>
</dbReference>
<evidence type="ECO:0000256" key="3">
    <source>
        <dbReference type="ARBA" id="ARBA00009561"/>
    </source>
</evidence>
<dbReference type="EMBL" id="KB932968">
    <property type="protein sequence ID" value="EOO01731.1"/>
    <property type="molecule type" value="Genomic_DNA"/>
</dbReference>
<evidence type="ECO:0000256" key="6">
    <source>
        <dbReference type="ARBA" id="ARBA00022824"/>
    </source>
</evidence>
<feature type="transmembrane region" description="Helical" evidence="9">
    <location>
        <begin position="265"/>
        <end position="284"/>
    </location>
</feature>
<proteinExistence type="inferred from homology"/>
<dbReference type="PANTHER" id="PTHR12692">
    <property type="entry name" value="DOLICHYL-DIPHOSPHOOLIGOSACCHARIDE--PROTEIN GLYCOSYLTRANSFERASE-RELATED"/>
    <property type="match status" value="1"/>
</dbReference>
<keyword evidence="8 9" id="KW-0472">Membrane</keyword>
<evidence type="ECO:0000256" key="4">
    <source>
        <dbReference type="ARBA" id="ARBA00022692"/>
    </source>
</evidence>
<dbReference type="Gene3D" id="3.40.30.10">
    <property type="entry name" value="Glutaredoxin"/>
    <property type="match status" value="1"/>
</dbReference>
<evidence type="ECO:0000313" key="11">
    <source>
        <dbReference type="EMBL" id="EOO01731.1"/>
    </source>
</evidence>
<keyword evidence="12" id="KW-1185">Reference proteome</keyword>
<organism evidence="11 12">
    <name type="scientific">Phaeoacremonium minimum (strain UCR-PA7)</name>
    <name type="common">Esca disease fungus</name>
    <name type="synonym">Togninia minima</name>
    <dbReference type="NCBI Taxonomy" id="1286976"/>
    <lineage>
        <taxon>Eukaryota</taxon>
        <taxon>Fungi</taxon>
        <taxon>Dikarya</taxon>
        <taxon>Ascomycota</taxon>
        <taxon>Pezizomycotina</taxon>
        <taxon>Sordariomycetes</taxon>
        <taxon>Sordariomycetidae</taxon>
        <taxon>Togniniales</taxon>
        <taxon>Togniniaceae</taxon>
        <taxon>Phaeoacremonium</taxon>
    </lineage>
</organism>
<evidence type="ECO:0000256" key="9">
    <source>
        <dbReference type="SAM" id="Phobius"/>
    </source>
</evidence>
<feature type="transmembrane region" description="Helical" evidence="9">
    <location>
        <begin position="180"/>
        <end position="201"/>
    </location>
</feature>
<keyword evidence="11" id="KW-0808">Transferase</keyword>
<reference evidence="12" key="1">
    <citation type="journal article" date="2013" name="Genome Announc.">
        <title>Draft genome sequence of the ascomycete Phaeoacremonium aleophilum strain UCR-PA7, a causal agent of the esca disease complex in grapevines.</title>
        <authorList>
            <person name="Blanco-Ulate B."/>
            <person name="Rolshausen P."/>
            <person name="Cantu D."/>
        </authorList>
    </citation>
    <scope>NUCLEOTIDE SEQUENCE [LARGE SCALE GENOMIC DNA]</scope>
    <source>
        <strain evidence="12">UCR-PA7</strain>
    </source>
</reference>
<feature type="chain" id="PRO_5004462990" evidence="10">
    <location>
        <begin position="20"/>
        <end position="330"/>
    </location>
</feature>
<comment type="similarity">
    <text evidence="3">Belongs to the OST3/OST6 family.</text>
</comment>
<dbReference type="FunFam" id="3.40.30.10:FF:000302">
    <property type="entry name" value="Oligosaccharyl transferase subunit (Gamma), putative"/>
    <property type="match status" value="1"/>
</dbReference>
<dbReference type="GO" id="GO:0008250">
    <property type="term" value="C:oligosaccharyltransferase complex"/>
    <property type="evidence" value="ECO:0007669"/>
    <property type="project" value="TreeGrafter"/>
</dbReference>
<dbReference type="eggNOG" id="KOG2603">
    <property type="taxonomic scope" value="Eukaryota"/>
</dbReference>
<evidence type="ECO:0000256" key="5">
    <source>
        <dbReference type="ARBA" id="ARBA00022729"/>
    </source>
</evidence>
<dbReference type="GeneID" id="19323053"/>
<dbReference type="GO" id="GO:0016740">
    <property type="term" value="F:transferase activity"/>
    <property type="evidence" value="ECO:0007669"/>
    <property type="project" value="UniProtKB-KW"/>
</dbReference>
<keyword evidence="5 10" id="KW-0732">Signal</keyword>
<evidence type="ECO:0000256" key="10">
    <source>
        <dbReference type="SAM" id="SignalP"/>
    </source>
</evidence>
<dbReference type="RefSeq" id="XP_007913541.1">
    <property type="nucleotide sequence ID" value="XM_007915350.1"/>
</dbReference>
<comment type="subcellular location">
    <subcellularLocation>
        <location evidence="2">Endoplasmic reticulum membrane</location>
        <topology evidence="2">Multi-pass membrane protein</topology>
    </subcellularLocation>
</comment>
<evidence type="ECO:0000256" key="2">
    <source>
        <dbReference type="ARBA" id="ARBA00004477"/>
    </source>
</evidence>
<feature type="transmembrane region" description="Helical" evidence="9">
    <location>
        <begin position="213"/>
        <end position="231"/>
    </location>
</feature>
<dbReference type="Proteomes" id="UP000014074">
    <property type="component" value="Unassembled WGS sequence"/>
</dbReference>
<protein>
    <submittedName>
        <fullName evidence="11">Putative dolichyl-diphosphooligosaccharide-protein glycotransferase protein</fullName>
    </submittedName>
</protein>
<dbReference type="KEGG" id="tmn:UCRPA7_2770"/>